<gene>
    <name evidence="2" type="ORF">SAMN05444417_1017</name>
</gene>
<organism evidence="2 3">
    <name type="scientific">Wenxinia saemankumensis</name>
    <dbReference type="NCBI Taxonomy" id="1447782"/>
    <lineage>
        <taxon>Bacteria</taxon>
        <taxon>Pseudomonadati</taxon>
        <taxon>Pseudomonadota</taxon>
        <taxon>Alphaproteobacteria</taxon>
        <taxon>Rhodobacterales</taxon>
        <taxon>Roseobacteraceae</taxon>
        <taxon>Wenxinia</taxon>
    </lineage>
</organism>
<evidence type="ECO:0000256" key="1">
    <source>
        <dbReference type="ARBA" id="ARBA00007274"/>
    </source>
</evidence>
<protein>
    <submittedName>
        <fullName evidence="2">Virginiamycin A acetyltransferase</fullName>
    </submittedName>
</protein>
<dbReference type="EMBL" id="FQYO01000002">
    <property type="protein sequence ID" value="SHI56210.1"/>
    <property type="molecule type" value="Genomic_DNA"/>
</dbReference>
<dbReference type="InterPro" id="IPR050179">
    <property type="entry name" value="Trans_hexapeptide_repeat"/>
</dbReference>
<keyword evidence="2" id="KW-0808">Transferase</keyword>
<dbReference type="STRING" id="1447782.SAMN05444417_1017"/>
<keyword evidence="3" id="KW-1185">Reference proteome</keyword>
<comment type="similarity">
    <text evidence="1">Belongs to the transferase hexapeptide repeat family.</text>
</comment>
<sequence>MPFPSPREIHPVALPGGGRHPGTVFLSAVIDHPRIEIGAYSYASDRDPPPDTSDGWAGRLAPHLYSFSPERLVIGRFCQIAHGVRFITASANHRHDGISSFPFAIFGGGAEGRPSMPTRFPDTVIGNDVWIGEGAMVLPGARIGSGCILGAGAVVRGEIPPYSVVVGNPARIVRRRFAEAEIARLLSVAWWDWPIERIVEAEAAICGGDVDALAAAAP</sequence>
<dbReference type="GO" id="GO:0016740">
    <property type="term" value="F:transferase activity"/>
    <property type="evidence" value="ECO:0007669"/>
    <property type="project" value="UniProtKB-KW"/>
</dbReference>
<dbReference type="CDD" id="cd03349">
    <property type="entry name" value="LbH_XAT"/>
    <property type="match status" value="1"/>
</dbReference>
<dbReference type="Gene3D" id="2.160.10.10">
    <property type="entry name" value="Hexapeptide repeat proteins"/>
    <property type="match status" value="1"/>
</dbReference>
<accession>A0A1M6C5B3</accession>
<dbReference type="PANTHER" id="PTHR43300:SF11">
    <property type="entry name" value="ACETYLTRANSFERASE RV3034C-RELATED"/>
    <property type="match status" value="1"/>
</dbReference>
<dbReference type="SUPFAM" id="SSF51161">
    <property type="entry name" value="Trimeric LpxA-like enzymes"/>
    <property type="match status" value="1"/>
</dbReference>
<name>A0A1M6C5B3_9RHOB</name>
<proteinExistence type="inferred from homology"/>
<dbReference type="PANTHER" id="PTHR43300">
    <property type="entry name" value="ACETYLTRANSFERASE"/>
    <property type="match status" value="1"/>
</dbReference>
<reference evidence="2 3" key="1">
    <citation type="submission" date="2016-11" db="EMBL/GenBank/DDBJ databases">
        <authorList>
            <person name="Jaros S."/>
            <person name="Januszkiewicz K."/>
            <person name="Wedrychowicz H."/>
        </authorList>
    </citation>
    <scope>NUCLEOTIDE SEQUENCE [LARGE SCALE GENOMIC DNA]</scope>
    <source>
        <strain evidence="2 3">DSM 100565</strain>
    </source>
</reference>
<dbReference type="OrthoDB" id="9815592at2"/>
<evidence type="ECO:0000313" key="3">
    <source>
        <dbReference type="Proteomes" id="UP000184292"/>
    </source>
</evidence>
<dbReference type="RefSeq" id="WP_083601136.1">
    <property type="nucleotide sequence ID" value="NZ_FQYO01000002.1"/>
</dbReference>
<dbReference type="InterPro" id="IPR011004">
    <property type="entry name" value="Trimer_LpxA-like_sf"/>
</dbReference>
<evidence type="ECO:0000313" key="2">
    <source>
        <dbReference type="EMBL" id="SHI56210.1"/>
    </source>
</evidence>
<dbReference type="Pfam" id="PF00132">
    <property type="entry name" value="Hexapep"/>
    <property type="match status" value="1"/>
</dbReference>
<dbReference type="AlphaFoldDB" id="A0A1M6C5B3"/>
<dbReference type="InterPro" id="IPR001451">
    <property type="entry name" value="Hexapep"/>
</dbReference>
<dbReference type="Proteomes" id="UP000184292">
    <property type="component" value="Unassembled WGS sequence"/>
</dbReference>